<dbReference type="AlphaFoldDB" id="A0A250JJ17"/>
<dbReference type="Proteomes" id="UP000217257">
    <property type="component" value="Chromosome"/>
</dbReference>
<evidence type="ECO:0000313" key="1">
    <source>
        <dbReference type="EMBL" id="ATB43126.1"/>
    </source>
</evidence>
<evidence type="ECO:0000313" key="2">
    <source>
        <dbReference type="Proteomes" id="UP000217257"/>
    </source>
</evidence>
<gene>
    <name evidence="1" type="ORF">CYFUS_008605</name>
</gene>
<name>A0A250JJ17_9BACT</name>
<protein>
    <submittedName>
        <fullName evidence="1">Uncharacterized protein</fullName>
    </submittedName>
</protein>
<accession>A0A250JJ17</accession>
<reference evidence="1 2" key="1">
    <citation type="submission" date="2017-06" db="EMBL/GenBank/DDBJ databases">
        <title>Sequencing and comparative analysis of myxobacterial genomes.</title>
        <authorList>
            <person name="Rupp O."/>
            <person name="Goesmann A."/>
            <person name="Sogaard-Andersen L."/>
        </authorList>
    </citation>
    <scope>NUCLEOTIDE SEQUENCE [LARGE SCALE GENOMIC DNA]</scope>
    <source>
        <strain evidence="1 2">DSM 52655</strain>
    </source>
</reference>
<proteinExistence type="predicted"/>
<dbReference type="KEGG" id="cfus:CYFUS_008605"/>
<sequence>MALLLNASWKFSYTALKKKSQSKEKGMNEKRCLKAVIEYAATRSNWATTVITASWFTHLLA</sequence>
<organism evidence="1 2">
    <name type="scientific">Cystobacter fuscus</name>
    <dbReference type="NCBI Taxonomy" id="43"/>
    <lineage>
        <taxon>Bacteria</taxon>
        <taxon>Pseudomonadati</taxon>
        <taxon>Myxococcota</taxon>
        <taxon>Myxococcia</taxon>
        <taxon>Myxococcales</taxon>
        <taxon>Cystobacterineae</taxon>
        <taxon>Archangiaceae</taxon>
        <taxon>Cystobacter</taxon>
    </lineage>
</organism>
<dbReference type="EMBL" id="CP022098">
    <property type="protein sequence ID" value="ATB43126.1"/>
    <property type="molecule type" value="Genomic_DNA"/>
</dbReference>